<evidence type="ECO:0000259" key="8">
    <source>
        <dbReference type="Pfam" id="PF18765"/>
    </source>
</evidence>
<organism evidence="9 10">
    <name type="scientific">Mucilaginibacter straminoryzae</name>
    <dbReference type="NCBI Taxonomy" id="2932774"/>
    <lineage>
        <taxon>Bacteria</taxon>
        <taxon>Pseudomonadati</taxon>
        <taxon>Bacteroidota</taxon>
        <taxon>Sphingobacteriia</taxon>
        <taxon>Sphingobacteriales</taxon>
        <taxon>Sphingobacteriaceae</taxon>
        <taxon>Mucilaginibacter</taxon>
    </lineage>
</organism>
<dbReference type="CDD" id="cd05403">
    <property type="entry name" value="NT_KNTase_like"/>
    <property type="match status" value="1"/>
</dbReference>
<evidence type="ECO:0000313" key="10">
    <source>
        <dbReference type="Proteomes" id="UP001139450"/>
    </source>
</evidence>
<keyword evidence="2" id="KW-0808">Transferase</keyword>
<dbReference type="GO" id="GO:0016779">
    <property type="term" value="F:nucleotidyltransferase activity"/>
    <property type="evidence" value="ECO:0007669"/>
    <property type="project" value="UniProtKB-KW"/>
</dbReference>
<reference evidence="9" key="1">
    <citation type="submission" date="2022-04" db="EMBL/GenBank/DDBJ databases">
        <title>Mucilaginibacter sp. RS28 isolated from freshwater.</title>
        <authorList>
            <person name="Ko S.-R."/>
        </authorList>
    </citation>
    <scope>NUCLEOTIDE SEQUENCE</scope>
    <source>
        <strain evidence="9">RS28</strain>
    </source>
</reference>
<proteinExistence type="predicted"/>
<dbReference type="InterPro" id="IPR052038">
    <property type="entry name" value="Type-VII_TA_antitoxin"/>
</dbReference>
<dbReference type="Proteomes" id="UP001139450">
    <property type="component" value="Unassembled WGS sequence"/>
</dbReference>
<dbReference type="RefSeq" id="WP_245132719.1">
    <property type="nucleotide sequence ID" value="NZ_JALJEJ010000012.1"/>
</dbReference>
<dbReference type="EMBL" id="JALJEJ010000012">
    <property type="protein sequence ID" value="MCJ8211789.1"/>
    <property type="molecule type" value="Genomic_DNA"/>
</dbReference>
<evidence type="ECO:0000256" key="1">
    <source>
        <dbReference type="ARBA" id="ARBA00001946"/>
    </source>
</evidence>
<keyword evidence="5" id="KW-0547">Nucleotide-binding</keyword>
<dbReference type="GO" id="GO:0005524">
    <property type="term" value="F:ATP binding"/>
    <property type="evidence" value="ECO:0007669"/>
    <property type="project" value="UniProtKB-KW"/>
</dbReference>
<dbReference type="Pfam" id="PF18765">
    <property type="entry name" value="Polbeta"/>
    <property type="match status" value="1"/>
</dbReference>
<dbReference type="GO" id="GO:0046872">
    <property type="term" value="F:metal ion binding"/>
    <property type="evidence" value="ECO:0007669"/>
    <property type="project" value="UniProtKB-KW"/>
</dbReference>
<dbReference type="SUPFAM" id="SSF81301">
    <property type="entry name" value="Nucleotidyltransferase"/>
    <property type="match status" value="1"/>
</dbReference>
<feature type="domain" description="Polymerase beta nucleotidyltransferase" evidence="8">
    <location>
        <begin position="11"/>
        <end position="91"/>
    </location>
</feature>
<dbReference type="InterPro" id="IPR043519">
    <property type="entry name" value="NT_sf"/>
</dbReference>
<comment type="caution">
    <text evidence="9">The sequence shown here is derived from an EMBL/GenBank/DDBJ whole genome shotgun (WGS) entry which is preliminary data.</text>
</comment>
<sequence length="94" mass="10775">MQSIEYYKEIISPVLKRFHIRHAAIFGSVAKNNHTEQSDLDVLIEAENGFTLFDTLELERVLSELTQCKVDIVEYNALKPAIREEVLQTAVDIL</sequence>
<keyword evidence="10" id="KW-1185">Reference proteome</keyword>
<evidence type="ECO:0000313" key="9">
    <source>
        <dbReference type="EMBL" id="MCJ8211789.1"/>
    </source>
</evidence>
<evidence type="ECO:0000256" key="3">
    <source>
        <dbReference type="ARBA" id="ARBA00022695"/>
    </source>
</evidence>
<dbReference type="AlphaFoldDB" id="A0A9X1XBN7"/>
<dbReference type="PANTHER" id="PTHR33571:SF14">
    <property type="entry name" value="PROTEIN ADENYLYLTRANSFERASE MJ0435-RELATED"/>
    <property type="match status" value="1"/>
</dbReference>
<evidence type="ECO:0000256" key="5">
    <source>
        <dbReference type="ARBA" id="ARBA00022741"/>
    </source>
</evidence>
<keyword evidence="6" id="KW-0067">ATP-binding</keyword>
<protein>
    <submittedName>
        <fullName evidence="9">Nucleotidyltransferase family protein</fullName>
    </submittedName>
</protein>
<evidence type="ECO:0000256" key="2">
    <source>
        <dbReference type="ARBA" id="ARBA00022679"/>
    </source>
</evidence>
<keyword evidence="3" id="KW-0548">Nucleotidyltransferase</keyword>
<evidence type="ECO:0000256" key="6">
    <source>
        <dbReference type="ARBA" id="ARBA00022840"/>
    </source>
</evidence>
<name>A0A9X1XBN7_9SPHI</name>
<keyword evidence="4" id="KW-0479">Metal-binding</keyword>
<gene>
    <name evidence="9" type="ORF">MUY27_18870</name>
</gene>
<keyword evidence="7" id="KW-0460">Magnesium</keyword>
<dbReference type="Gene3D" id="3.30.460.10">
    <property type="entry name" value="Beta Polymerase, domain 2"/>
    <property type="match status" value="1"/>
</dbReference>
<evidence type="ECO:0000256" key="7">
    <source>
        <dbReference type="ARBA" id="ARBA00022842"/>
    </source>
</evidence>
<evidence type="ECO:0000256" key="4">
    <source>
        <dbReference type="ARBA" id="ARBA00022723"/>
    </source>
</evidence>
<dbReference type="InterPro" id="IPR041633">
    <property type="entry name" value="Polbeta"/>
</dbReference>
<accession>A0A9X1XBN7</accession>
<dbReference type="PANTHER" id="PTHR33571">
    <property type="entry name" value="SSL8005 PROTEIN"/>
    <property type="match status" value="1"/>
</dbReference>
<comment type="cofactor">
    <cofactor evidence="1">
        <name>Mg(2+)</name>
        <dbReference type="ChEBI" id="CHEBI:18420"/>
    </cofactor>
</comment>